<dbReference type="EMBL" id="CP047045">
    <property type="protein sequence ID" value="QGZ96439.1"/>
    <property type="molecule type" value="Genomic_DNA"/>
</dbReference>
<organism evidence="2 3">
    <name type="scientific">Terricaulis silvestris</name>
    <dbReference type="NCBI Taxonomy" id="2686094"/>
    <lineage>
        <taxon>Bacteria</taxon>
        <taxon>Pseudomonadati</taxon>
        <taxon>Pseudomonadota</taxon>
        <taxon>Alphaproteobacteria</taxon>
        <taxon>Caulobacterales</taxon>
        <taxon>Caulobacteraceae</taxon>
        <taxon>Terricaulis</taxon>
    </lineage>
</organism>
<dbReference type="Pfam" id="PF04964">
    <property type="entry name" value="Flp_Fap"/>
    <property type="match status" value="1"/>
</dbReference>
<dbReference type="RefSeq" id="WP_158767225.1">
    <property type="nucleotide sequence ID" value="NZ_CP047045.1"/>
</dbReference>
<keyword evidence="3" id="KW-1185">Reference proteome</keyword>
<accession>A0A6I6MP11</accession>
<feature type="transmembrane region" description="Helical" evidence="1">
    <location>
        <begin position="15"/>
        <end position="35"/>
    </location>
</feature>
<dbReference type="Proteomes" id="UP000431269">
    <property type="component" value="Chromosome"/>
</dbReference>
<dbReference type="InterPro" id="IPR007047">
    <property type="entry name" value="Flp_Fap"/>
</dbReference>
<gene>
    <name evidence="2" type="ORF">DSM104635_03299</name>
</gene>
<name>A0A6I6MP11_9CAUL</name>
<evidence type="ECO:0000313" key="2">
    <source>
        <dbReference type="EMBL" id="QGZ96439.1"/>
    </source>
</evidence>
<evidence type="ECO:0000256" key="1">
    <source>
        <dbReference type="SAM" id="Phobius"/>
    </source>
</evidence>
<sequence length="53" mass="5485">MIKRFLTDENGTTSIEYAVIAGLIAMVVIVTVGLIGEEVGAVFTNVAAGFPDA</sequence>
<dbReference type="KEGG" id="tsv:DSM104635_03299"/>
<proteinExistence type="predicted"/>
<keyword evidence="1" id="KW-1133">Transmembrane helix</keyword>
<dbReference type="AlphaFoldDB" id="A0A6I6MP11"/>
<protein>
    <submittedName>
        <fullName evidence="2">Flp pilus assembly protein, pilin Flp</fullName>
    </submittedName>
</protein>
<evidence type="ECO:0000313" key="3">
    <source>
        <dbReference type="Proteomes" id="UP000431269"/>
    </source>
</evidence>
<keyword evidence="1" id="KW-0812">Transmembrane</keyword>
<reference evidence="3" key="1">
    <citation type="submission" date="2019-12" db="EMBL/GenBank/DDBJ databases">
        <title>Complete genome of Terracaulis silvestris 0127_4.</title>
        <authorList>
            <person name="Vieira S."/>
            <person name="Riedel T."/>
            <person name="Sproer C."/>
            <person name="Pascual J."/>
            <person name="Boedeker C."/>
            <person name="Overmann J."/>
        </authorList>
    </citation>
    <scope>NUCLEOTIDE SEQUENCE [LARGE SCALE GENOMIC DNA]</scope>
    <source>
        <strain evidence="3">0127_4</strain>
    </source>
</reference>
<keyword evidence="1" id="KW-0472">Membrane</keyword>